<accession>A0A942YJ69</accession>
<dbReference type="AlphaFoldDB" id="A0A942YJ69"/>
<dbReference type="Pfam" id="PF00128">
    <property type="entry name" value="Alpha-amylase"/>
    <property type="match status" value="1"/>
</dbReference>
<dbReference type="Gene3D" id="3.20.20.80">
    <property type="entry name" value="Glycosidases"/>
    <property type="match status" value="1"/>
</dbReference>
<reference evidence="3 4" key="1">
    <citation type="submission" date="2021-05" db="EMBL/GenBank/DDBJ databases">
        <title>Novel Bacillus species.</title>
        <authorList>
            <person name="Liu G."/>
        </authorList>
    </citation>
    <scope>NUCLEOTIDE SEQUENCE [LARGE SCALE GENOMIC DNA]</scope>
    <source>
        <strain evidence="3 4">FJAT-49732</strain>
    </source>
</reference>
<evidence type="ECO:0000259" key="2">
    <source>
        <dbReference type="SMART" id="SM00642"/>
    </source>
</evidence>
<protein>
    <submittedName>
        <fullName evidence="3">Type I pullulanase</fullName>
        <ecNumber evidence="3">3.2.1.41</ecNumber>
    </submittedName>
</protein>
<dbReference type="Proteomes" id="UP000682713">
    <property type="component" value="Unassembled WGS sequence"/>
</dbReference>
<keyword evidence="4" id="KW-1185">Reference proteome</keyword>
<name>A0A942YJ69_9BACI</name>
<dbReference type="SMART" id="SM00642">
    <property type="entry name" value="Aamy"/>
    <property type="match status" value="1"/>
</dbReference>
<keyword evidence="3" id="KW-0326">Glycosidase</keyword>
<dbReference type="NCBIfam" id="TIGR02104">
    <property type="entry name" value="pulA_typeI"/>
    <property type="match status" value="1"/>
</dbReference>
<dbReference type="RefSeq" id="WP_213109750.1">
    <property type="nucleotide sequence ID" value="NZ_JAGYPJ010000001.1"/>
</dbReference>
<dbReference type="CDD" id="cd11341">
    <property type="entry name" value="AmyAc_Pullulanase_LD-like"/>
    <property type="match status" value="1"/>
</dbReference>
<gene>
    <name evidence="3" type="primary">pulA</name>
    <name evidence="3" type="ORF">KHA93_05130</name>
</gene>
<dbReference type="CDD" id="cd02860">
    <property type="entry name" value="E_set_Pullulanase"/>
    <property type="match status" value="1"/>
</dbReference>
<dbReference type="Gene3D" id="2.60.40.10">
    <property type="entry name" value="Immunoglobulins"/>
    <property type="match status" value="1"/>
</dbReference>
<dbReference type="Pfam" id="PF02922">
    <property type="entry name" value="CBM_48"/>
    <property type="match status" value="1"/>
</dbReference>
<dbReference type="PANTHER" id="PTHR43002">
    <property type="entry name" value="GLYCOGEN DEBRANCHING ENZYME"/>
    <property type="match status" value="1"/>
</dbReference>
<evidence type="ECO:0000313" key="4">
    <source>
        <dbReference type="Proteomes" id="UP000682713"/>
    </source>
</evidence>
<proteinExistence type="inferred from homology"/>
<dbReference type="InterPro" id="IPR011840">
    <property type="entry name" value="PulA_typeI"/>
</dbReference>
<dbReference type="EMBL" id="JAGYPJ010000001">
    <property type="protein sequence ID" value="MBS4199038.1"/>
    <property type="molecule type" value="Genomic_DNA"/>
</dbReference>
<dbReference type="GO" id="GO:0051060">
    <property type="term" value="F:pullulanase activity"/>
    <property type="evidence" value="ECO:0007669"/>
    <property type="project" value="UniProtKB-EC"/>
</dbReference>
<dbReference type="EC" id="3.2.1.41" evidence="3"/>
<dbReference type="SUPFAM" id="SSF51445">
    <property type="entry name" value="(Trans)glycosidases"/>
    <property type="match status" value="1"/>
</dbReference>
<sequence length="698" mass="80286">METNVAWIDDLHLLTLKTNKITSLKDNKSPVIYWEEEDKYFPITIENVTNTSAVNFSFSDILPMGETLTLIWGDESFPVYPRGIVRTPWFDETYAAFEEVLGVYCNNDVTYFSIWTPLATSVILYLNNMSKKLNRQSNGVWTCQVEGNCHGFAYEYEITAYGKTMRVNDPYAKSMLANSEKGVVIDFSKTDPIIVKRPSIHYLQDAIIYELHVRDATIHSDSGIVNKGKFLGLSELESTTINGYSTGLSYIKELGCTHIQLLPINDYARVNELEPKDQYNWGYDPLYFQSLEGSYSILPHDPVSRINECKKMINTIHQEGLSVILDVVFNHVFIMEQSPLEKLVPGYYFRYHDDGSLSNGTGVGNELATERKMVRKLILDSIDLFLTEYQVSGFRFDLMGAIDIDTMNDIVTRCEKEPSHILLLGEGWELETSLPPEKKATSRNSHNLKGICFFNDYFRDSIKGNVFNVEDTGFVNGGGRFIERLPELVTGTILEEIGQPFVSNVEQTINYVECHDNHTLWDRLILTNGHEDDEIRKKMHLVATGMVLLSQGVPFIHAGQEWFRTKQGIENSYISGDAINQLDWKKREKEEANIHFIRNLIAIRRQYEVFRLRTKEEIRRRFHLLNVPKPIFGYILFGNDEDFSIYINPTNENYKLQLPSPGLWKIIATNDFNRANHDVDGEFFLISPYELIVLIKSR</sequence>
<dbReference type="SUPFAM" id="SSF81296">
    <property type="entry name" value="E set domains"/>
    <property type="match status" value="1"/>
</dbReference>
<dbReference type="InterPro" id="IPR006047">
    <property type="entry name" value="GH13_cat_dom"/>
</dbReference>
<dbReference type="InterPro" id="IPR014756">
    <property type="entry name" value="Ig_E-set"/>
</dbReference>
<dbReference type="InterPro" id="IPR017853">
    <property type="entry name" value="GH"/>
</dbReference>
<feature type="domain" description="Glycosyl hydrolase family 13 catalytic" evidence="2">
    <location>
        <begin position="238"/>
        <end position="604"/>
    </location>
</feature>
<evidence type="ECO:0000313" key="3">
    <source>
        <dbReference type="EMBL" id="MBS4199038.1"/>
    </source>
</evidence>
<dbReference type="InterPro" id="IPR004193">
    <property type="entry name" value="Glyco_hydro_13_N"/>
</dbReference>
<dbReference type="InterPro" id="IPR013783">
    <property type="entry name" value="Ig-like_fold"/>
</dbReference>
<evidence type="ECO:0000256" key="1">
    <source>
        <dbReference type="ARBA" id="ARBA00008061"/>
    </source>
</evidence>
<comment type="similarity">
    <text evidence="1">Belongs to the glycosyl hydrolase 13 family.</text>
</comment>
<organism evidence="3 4">
    <name type="scientific">Lederbergia citrisecunda</name>
    <dbReference type="NCBI Taxonomy" id="2833583"/>
    <lineage>
        <taxon>Bacteria</taxon>
        <taxon>Bacillati</taxon>
        <taxon>Bacillota</taxon>
        <taxon>Bacilli</taxon>
        <taxon>Bacillales</taxon>
        <taxon>Bacillaceae</taxon>
        <taxon>Lederbergia</taxon>
    </lineage>
</organism>
<keyword evidence="3" id="KW-0378">Hydrolase</keyword>
<dbReference type="GO" id="GO:0005975">
    <property type="term" value="P:carbohydrate metabolic process"/>
    <property type="evidence" value="ECO:0007669"/>
    <property type="project" value="InterPro"/>
</dbReference>
<comment type="caution">
    <text evidence="3">The sequence shown here is derived from an EMBL/GenBank/DDBJ whole genome shotgun (WGS) entry which is preliminary data.</text>
</comment>